<dbReference type="AlphaFoldDB" id="A0AAD3TXL4"/>
<evidence type="ECO:0000313" key="3">
    <source>
        <dbReference type="Proteomes" id="UP001222932"/>
    </source>
</evidence>
<protein>
    <recommendedName>
        <fullName evidence="4">Extracellular membrane protein CFEM domain-containing protein</fullName>
    </recommendedName>
</protein>
<proteinExistence type="predicted"/>
<dbReference type="EMBL" id="BTCM01000005">
    <property type="protein sequence ID" value="GMK58345.1"/>
    <property type="molecule type" value="Genomic_DNA"/>
</dbReference>
<gene>
    <name evidence="2" type="ORF">CspeluHIS016_0503770</name>
</gene>
<name>A0AAD3TXL4_9TREE</name>
<sequence>MLAFTLAAAFVALAHAQSAPDWKLVPKACATQCGKTIEASYLCDNQYKDKDRTAVYGCFCEAYPSDAADCGTCLTSNNAGALAALLNSTKTDCETQSKACTFACDFPTCDSEDIKCQCEATYLGNIYNCASCNTAANNTGTRLDDFDALRKSCAAQNYTGADQNFSTFGNAPTGTASYAAPELTATGGGEAATGSFPAATDKAAQTGASESTAAPSASASGSASGAFAVAAPAALVALVAGVATLL</sequence>
<evidence type="ECO:0000256" key="1">
    <source>
        <dbReference type="SAM" id="SignalP"/>
    </source>
</evidence>
<keyword evidence="3" id="KW-1185">Reference proteome</keyword>
<comment type="caution">
    <text evidence="2">The sequence shown here is derived from an EMBL/GenBank/DDBJ whole genome shotgun (WGS) entry which is preliminary data.</text>
</comment>
<feature type="signal peptide" evidence="1">
    <location>
        <begin position="1"/>
        <end position="16"/>
    </location>
</feature>
<organism evidence="2 3">
    <name type="scientific">Cutaneotrichosporon spelunceum</name>
    <dbReference type="NCBI Taxonomy" id="1672016"/>
    <lineage>
        <taxon>Eukaryota</taxon>
        <taxon>Fungi</taxon>
        <taxon>Dikarya</taxon>
        <taxon>Basidiomycota</taxon>
        <taxon>Agaricomycotina</taxon>
        <taxon>Tremellomycetes</taxon>
        <taxon>Trichosporonales</taxon>
        <taxon>Trichosporonaceae</taxon>
        <taxon>Cutaneotrichosporon</taxon>
    </lineage>
</organism>
<keyword evidence="1" id="KW-0732">Signal</keyword>
<evidence type="ECO:0000313" key="2">
    <source>
        <dbReference type="EMBL" id="GMK58345.1"/>
    </source>
</evidence>
<evidence type="ECO:0008006" key="4">
    <source>
        <dbReference type="Google" id="ProtNLM"/>
    </source>
</evidence>
<dbReference type="Proteomes" id="UP001222932">
    <property type="component" value="Unassembled WGS sequence"/>
</dbReference>
<accession>A0AAD3TXL4</accession>
<reference evidence="2" key="1">
    <citation type="journal article" date="2023" name="BMC Genomics">
        <title>Chromosome-level genome assemblies of Cutaneotrichosporon spp. (Trichosporonales, Basidiomycota) reveal imbalanced evolution between nucleotide sequences and chromosome synteny.</title>
        <authorList>
            <person name="Kobayashi Y."/>
            <person name="Kayamori A."/>
            <person name="Aoki K."/>
            <person name="Shiwa Y."/>
            <person name="Matsutani M."/>
            <person name="Fujita N."/>
            <person name="Sugita T."/>
            <person name="Iwasaki W."/>
            <person name="Tanaka N."/>
            <person name="Takashima M."/>
        </authorList>
    </citation>
    <scope>NUCLEOTIDE SEQUENCE</scope>
    <source>
        <strain evidence="2">HIS016</strain>
    </source>
</reference>
<reference evidence="2" key="2">
    <citation type="submission" date="2023-06" db="EMBL/GenBank/DDBJ databases">
        <authorList>
            <person name="Kobayashi Y."/>
            <person name="Kayamori A."/>
            <person name="Aoki K."/>
            <person name="Shiwa Y."/>
            <person name="Fujita N."/>
            <person name="Sugita T."/>
            <person name="Iwasaki W."/>
            <person name="Tanaka N."/>
            <person name="Takashima M."/>
        </authorList>
    </citation>
    <scope>NUCLEOTIDE SEQUENCE</scope>
    <source>
        <strain evidence="2">HIS016</strain>
    </source>
</reference>
<feature type="chain" id="PRO_5042093189" description="Extracellular membrane protein CFEM domain-containing protein" evidence="1">
    <location>
        <begin position="17"/>
        <end position="246"/>
    </location>
</feature>